<dbReference type="Gene3D" id="3.40.50.2000">
    <property type="entry name" value="Glycogen Phosphorylase B"/>
    <property type="match status" value="2"/>
</dbReference>
<reference evidence="3" key="1">
    <citation type="submission" date="2022-11" db="EMBL/GenBank/DDBJ databases">
        <title>Marilongibacter aestuarii gen. nov., sp. nov., isolated from tidal flat sediment.</title>
        <authorList>
            <person name="Jiayan W."/>
        </authorList>
    </citation>
    <scope>NUCLEOTIDE SEQUENCE</scope>
    <source>
        <strain evidence="3">Z1-6</strain>
    </source>
</reference>
<accession>A0A9X3FAS5</accession>
<sequence>MRLAIVGTRGIPNNYGGFETLAEYLVNYLSTDIDITVYCSSKDLPTKISEYNGAKLKYIPVSSHGAFGILYDSISLFSAIRKFDKVLFLGFGGGFVMPFIKRYKHKVIVNIGGLDWKRNKWSPLAQKVIKKAEEFLIKYSGQIISDNKGIHDYILNEYGRESSFIAYGGDQAKQMPMTNECKKENPFVKSPYAFIVTRIQEDNNITLMLDAFVDKNTMPLVIVGNWNNSQYGITTKKKYLNKKNVFLMDAIYMQKKLDTLRSNCTLYIHGHSAGGTNPSLVEAMNLGLPILAFSNGYNENTTFNKALYFKNSEELSSLVDSYESLNLDKMKEELKSLANDHYQWEVVARKYHKIINSN</sequence>
<keyword evidence="4" id="KW-1185">Reference proteome</keyword>
<name>A0A9X3FAS5_9BACT</name>
<evidence type="ECO:0000259" key="1">
    <source>
        <dbReference type="Pfam" id="PF00534"/>
    </source>
</evidence>
<dbReference type="Pfam" id="PF00534">
    <property type="entry name" value="Glycos_transf_1"/>
    <property type="match status" value="1"/>
</dbReference>
<protein>
    <submittedName>
        <fullName evidence="3">DUF1972 domain-containing protein</fullName>
    </submittedName>
</protein>
<gene>
    <name evidence="3" type="ORF">OU798_01980</name>
</gene>
<feature type="domain" description="Glycosyl transferase family 1" evidence="1">
    <location>
        <begin position="182"/>
        <end position="326"/>
    </location>
</feature>
<evidence type="ECO:0000313" key="3">
    <source>
        <dbReference type="EMBL" id="MCY1719093.1"/>
    </source>
</evidence>
<proteinExistence type="predicted"/>
<dbReference type="InterPro" id="IPR015393">
    <property type="entry name" value="DUF1972"/>
</dbReference>
<organism evidence="3 4">
    <name type="scientific">Draconibacterium aestuarii</name>
    <dbReference type="NCBI Taxonomy" id="2998507"/>
    <lineage>
        <taxon>Bacteria</taxon>
        <taxon>Pseudomonadati</taxon>
        <taxon>Bacteroidota</taxon>
        <taxon>Bacteroidia</taxon>
        <taxon>Marinilabiliales</taxon>
        <taxon>Prolixibacteraceae</taxon>
        <taxon>Draconibacterium</taxon>
    </lineage>
</organism>
<dbReference type="Proteomes" id="UP001145087">
    <property type="component" value="Unassembled WGS sequence"/>
</dbReference>
<evidence type="ECO:0000259" key="2">
    <source>
        <dbReference type="Pfam" id="PF09314"/>
    </source>
</evidence>
<dbReference type="GO" id="GO:0016757">
    <property type="term" value="F:glycosyltransferase activity"/>
    <property type="evidence" value="ECO:0007669"/>
    <property type="project" value="InterPro"/>
</dbReference>
<dbReference type="SUPFAM" id="SSF53756">
    <property type="entry name" value="UDP-Glycosyltransferase/glycogen phosphorylase"/>
    <property type="match status" value="1"/>
</dbReference>
<feature type="domain" description="DUF1972" evidence="2">
    <location>
        <begin position="4"/>
        <end position="170"/>
    </location>
</feature>
<comment type="caution">
    <text evidence="3">The sequence shown here is derived from an EMBL/GenBank/DDBJ whole genome shotgun (WGS) entry which is preliminary data.</text>
</comment>
<evidence type="ECO:0000313" key="4">
    <source>
        <dbReference type="Proteomes" id="UP001145087"/>
    </source>
</evidence>
<dbReference type="AlphaFoldDB" id="A0A9X3FAS5"/>
<dbReference type="EMBL" id="JAPOHD010000005">
    <property type="protein sequence ID" value="MCY1719093.1"/>
    <property type="molecule type" value="Genomic_DNA"/>
</dbReference>
<dbReference type="InterPro" id="IPR001296">
    <property type="entry name" value="Glyco_trans_1"/>
</dbReference>
<dbReference type="RefSeq" id="WP_343331430.1">
    <property type="nucleotide sequence ID" value="NZ_JAPOHD010000005.1"/>
</dbReference>
<dbReference type="Pfam" id="PF09314">
    <property type="entry name" value="DUF1972"/>
    <property type="match status" value="1"/>
</dbReference>